<evidence type="ECO:0000313" key="6">
    <source>
        <dbReference type="EMBL" id="MET3694288.1"/>
    </source>
</evidence>
<evidence type="ECO:0000256" key="1">
    <source>
        <dbReference type="ARBA" id="ARBA00006739"/>
    </source>
</evidence>
<accession>A0ABV2L8W2</accession>
<keyword evidence="7" id="KW-1185">Reference proteome</keyword>
<name>A0ABV2L8W2_9HYPH</name>
<keyword evidence="4" id="KW-1133">Transmembrane helix</keyword>
<evidence type="ECO:0000259" key="5">
    <source>
        <dbReference type="Pfam" id="PF00535"/>
    </source>
</evidence>
<reference evidence="6 7" key="1">
    <citation type="submission" date="2024-06" db="EMBL/GenBank/DDBJ databases">
        <title>Genomic Encyclopedia of Type Strains, Phase IV (KMG-IV): sequencing the most valuable type-strain genomes for metagenomic binning, comparative biology and taxonomic classification.</title>
        <authorList>
            <person name="Goeker M."/>
        </authorList>
    </citation>
    <scope>NUCLEOTIDE SEQUENCE [LARGE SCALE GENOMIC DNA]</scope>
    <source>
        <strain evidence="6 7">DSM 21331</strain>
    </source>
</reference>
<organism evidence="6 7">
    <name type="scientific">Methylobacterium goesingense</name>
    <dbReference type="NCBI Taxonomy" id="243690"/>
    <lineage>
        <taxon>Bacteria</taxon>
        <taxon>Pseudomonadati</taxon>
        <taxon>Pseudomonadota</taxon>
        <taxon>Alphaproteobacteria</taxon>
        <taxon>Hyphomicrobiales</taxon>
        <taxon>Methylobacteriaceae</taxon>
        <taxon>Methylobacterium</taxon>
    </lineage>
</organism>
<feature type="transmembrane region" description="Helical" evidence="4">
    <location>
        <begin position="264"/>
        <end position="284"/>
    </location>
</feature>
<dbReference type="PANTHER" id="PTHR43630">
    <property type="entry name" value="POLY-BETA-1,6-N-ACETYL-D-GLUCOSAMINE SYNTHASE"/>
    <property type="match status" value="1"/>
</dbReference>
<dbReference type="PANTHER" id="PTHR43630:SF1">
    <property type="entry name" value="POLY-BETA-1,6-N-ACETYL-D-GLUCOSAMINE SYNTHASE"/>
    <property type="match status" value="1"/>
</dbReference>
<dbReference type="Pfam" id="PF00535">
    <property type="entry name" value="Glycos_transf_2"/>
    <property type="match status" value="1"/>
</dbReference>
<evidence type="ECO:0000256" key="2">
    <source>
        <dbReference type="ARBA" id="ARBA00022676"/>
    </source>
</evidence>
<protein>
    <submittedName>
        <fullName evidence="6">Cellulose synthase/poly-beta-1,6-N-acetylglucosamine synthase-like glycosyltransferase</fullName>
    </submittedName>
</protein>
<dbReference type="Proteomes" id="UP001549145">
    <property type="component" value="Unassembled WGS sequence"/>
</dbReference>
<dbReference type="Gene3D" id="3.90.550.10">
    <property type="entry name" value="Spore Coat Polysaccharide Biosynthesis Protein SpsA, Chain A"/>
    <property type="match status" value="1"/>
</dbReference>
<dbReference type="SUPFAM" id="SSF53448">
    <property type="entry name" value="Nucleotide-diphospho-sugar transferases"/>
    <property type="match status" value="1"/>
</dbReference>
<proteinExistence type="inferred from homology"/>
<evidence type="ECO:0000256" key="4">
    <source>
        <dbReference type="SAM" id="Phobius"/>
    </source>
</evidence>
<gene>
    <name evidence="6" type="ORF">ABID43_003847</name>
</gene>
<comment type="similarity">
    <text evidence="1">Belongs to the glycosyltransferase 2 family.</text>
</comment>
<dbReference type="EMBL" id="JBEPMM010000013">
    <property type="protein sequence ID" value="MET3694288.1"/>
    <property type="molecule type" value="Genomic_DNA"/>
</dbReference>
<keyword evidence="3" id="KW-0808">Transferase</keyword>
<dbReference type="InterPro" id="IPR001173">
    <property type="entry name" value="Glyco_trans_2-like"/>
</dbReference>
<feature type="domain" description="Glycosyltransferase 2-like" evidence="5">
    <location>
        <begin position="1"/>
        <end position="111"/>
    </location>
</feature>
<keyword evidence="4" id="KW-0812">Transmembrane</keyword>
<keyword evidence="2" id="KW-0328">Glycosyltransferase</keyword>
<feature type="transmembrane region" description="Helical" evidence="4">
    <location>
        <begin position="238"/>
        <end position="257"/>
    </location>
</feature>
<feature type="transmembrane region" description="Helical" evidence="4">
    <location>
        <begin position="304"/>
        <end position="323"/>
    </location>
</feature>
<dbReference type="InterPro" id="IPR029044">
    <property type="entry name" value="Nucleotide-diphossugar_trans"/>
</dbReference>
<comment type="caution">
    <text evidence="6">The sequence shown here is derived from an EMBL/GenBank/DDBJ whole genome shotgun (WGS) entry which is preliminary data.</text>
</comment>
<keyword evidence="4" id="KW-0472">Membrane</keyword>
<evidence type="ECO:0000313" key="7">
    <source>
        <dbReference type="Proteomes" id="UP001549145"/>
    </source>
</evidence>
<evidence type="ECO:0000256" key="3">
    <source>
        <dbReference type="ARBA" id="ARBA00022679"/>
    </source>
</evidence>
<sequence length="348" mass="37182">MPLRDEASGLDALVADLLSQDYPGLAEILFVDGGSHDGTRERLDALVARDARVRVVHNERRGTAAGINLAMGLATGEVVMRLDAHARYRADVVRVCVEALLRTGAGCVGSIARPRAAARTSVARAIVAAHLSPFGVGVAKFRRAGAEGWAATAWNGCYWRHVVDQVGPMREDLPRNEDNDFNARVRALGYGVWVTSAAHAYYRPRETLGGLWRQYRGNGQGVAMTLFENPAAVGPHHLVPLILVSNLATLAALAPVWSPAAWALAALLAAYGALLLMATALAAWRRDAVEAGEHASRLPLLALPAALATLHLAYGFGTLEGLLGRRLARARRLLPRGSAAPARVEESR</sequence>